<dbReference type="GO" id="GO:0016627">
    <property type="term" value="F:oxidoreductase activity, acting on the CH-CH group of donors"/>
    <property type="evidence" value="ECO:0007669"/>
    <property type="project" value="TreeGrafter"/>
</dbReference>
<keyword evidence="5" id="KW-1185">Reference proteome</keyword>
<dbReference type="GO" id="GO:0070967">
    <property type="term" value="F:coenzyme F420 binding"/>
    <property type="evidence" value="ECO:0007669"/>
    <property type="project" value="TreeGrafter"/>
</dbReference>
<evidence type="ECO:0000313" key="5">
    <source>
        <dbReference type="Proteomes" id="UP000011531"/>
    </source>
</evidence>
<sequence length="178" mass="20204">MRLRGVCSSMSDDHSRAVDDANRSRPATEDSYGIPDDENGLLPWGFVGEMLAGDRSYWTTTVRPDGFPHVRPTWGVWVDGAFHCGGGEGTRWVRNLERNDAIVVHREDAEEVVILEGRAERLDEETAGAELLERLEAAYEEKYDVRHGTPFFRVRPDVAFAWSEFPTDATRWTFTDGR</sequence>
<dbReference type="EMBL" id="AOIA01000017">
    <property type="protein sequence ID" value="ELY66432.1"/>
    <property type="molecule type" value="Genomic_DNA"/>
</dbReference>
<gene>
    <name evidence="4" type="ORF">C492_00869</name>
</gene>
<feature type="region of interest" description="Disordered" evidence="2">
    <location>
        <begin position="1"/>
        <end position="36"/>
    </location>
</feature>
<name>L9XY65_9EURY</name>
<dbReference type="STRING" id="1227498.C492_00869"/>
<dbReference type="AlphaFoldDB" id="L9XY65"/>
<dbReference type="SUPFAM" id="SSF50475">
    <property type="entry name" value="FMN-binding split barrel"/>
    <property type="match status" value="1"/>
</dbReference>
<dbReference type="InterPro" id="IPR012349">
    <property type="entry name" value="Split_barrel_FMN-bd"/>
</dbReference>
<dbReference type="InterPro" id="IPR011576">
    <property type="entry name" value="Pyridox_Oxase_N"/>
</dbReference>
<evidence type="ECO:0000256" key="1">
    <source>
        <dbReference type="ARBA" id="ARBA00023002"/>
    </source>
</evidence>
<dbReference type="GO" id="GO:0005829">
    <property type="term" value="C:cytosol"/>
    <property type="evidence" value="ECO:0007669"/>
    <property type="project" value="TreeGrafter"/>
</dbReference>
<feature type="domain" description="Pyridoxamine 5'-phosphate oxidase N-terminal" evidence="3">
    <location>
        <begin position="49"/>
        <end position="160"/>
    </location>
</feature>
<dbReference type="PANTHER" id="PTHR35176:SF4">
    <property type="entry name" value="PYRIDOXAMINE 5'-PHOSPHATE OXIDASE-RELATED FMN-BINDING"/>
    <property type="match status" value="1"/>
</dbReference>
<dbReference type="InterPro" id="IPR052019">
    <property type="entry name" value="F420H2_bilvrd_red/Heme_oxyg"/>
</dbReference>
<evidence type="ECO:0000256" key="2">
    <source>
        <dbReference type="SAM" id="MobiDB-lite"/>
    </source>
</evidence>
<proteinExistence type="predicted"/>
<evidence type="ECO:0000313" key="4">
    <source>
        <dbReference type="EMBL" id="ELY66432.1"/>
    </source>
</evidence>
<feature type="compositionally biased region" description="Basic and acidic residues" evidence="2">
    <location>
        <begin position="11"/>
        <end position="28"/>
    </location>
</feature>
<dbReference type="Proteomes" id="UP000011531">
    <property type="component" value="Unassembled WGS sequence"/>
</dbReference>
<reference evidence="4 5" key="1">
    <citation type="journal article" date="2014" name="PLoS Genet.">
        <title>Phylogenetically driven sequencing of extremely halophilic archaea reveals strategies for static and dynamic osmo-response.</title>
        <authorList>
            <person name="Becker E.A."/>
            <person name="Seitzer P.M."/>
            <person name="Tritt A."/>
            <person name="Larsen D."/>
            <person name="Krusor M."/>
            <person name="Yao A.I."/>
            <person name="Wu D."/>
            <person name="Madern D."/>
            <person name="Eisen J.A."/>
            <person name="Darling A.E."/>
            <person name="Facciotti M.T."/>
        </authorList>
    </citation>
    <scope>NUCLEOTIDE SEQUENCE [LARGE SCALE GENOMIC DNA]</scope>
    <source>
        <strain evidence="4 5">DSM 18795</strain>
    </source>
</reference>
<dbReference type="Pfam" id="PF01243">
    <property type="entry name" value="PNPOx_N"/>
    <property type="match status" value="1"/>
</dbReference>
<comment type="caution">
    <text evidence="4">The sequence shown here is derived from an EMBL/GenBank/DDBJ whole genome shotgun (WGS) entry which is preliminary data.</text>
</comment>
<accession>L9XY65</accession>
<evidence type="ECO:0000259" key="3">
    <source>
        <dbReference type="Pfam" id="PF01243"/>
    </source>
</evidence>
<dbReference type="OrthoDB" id="10511at2157"/>
<protein>
    <submittedName>
        <fullName evidence="4">Pyridoxamine 5'-phosphate oxidase-like FMN-binding protein</fullName>
    </submittedName>
</protein>
<dbReference type="PANTHER" id="PTHR35176">
    <property type="entry name" value="HEME OXYGENASE HI_0854-RELATED"/>
    <property type="match status" value="1"/>
</dbReference>
<organism evidence="4 5">
    <name type="scientific">Natronococcus jeotgali DSM 18795</name>
    <dbReference type="NCBI Taxonomy" id="1227498"/>
    <lineage>
        <taxon>Archaea</taxon>
        <taxon>Methanobacteriati</taxon>
        <taxon>Methanobacteriota</taxon>
        <taxon>Stenosarchaea group</taxon>
        <taxon>Halobacteria</taxon>
        <taxon>Halobacteriales</taxon>
        <taxon>Natrialbaceae</taxon>
        <taxon>Natronococcus</taxon>
    </lineage>
</organism>
<keyword evidence="1" id="KW-0560">Oxidoreductase</keyword>
<dbReference type="Gene3D" id="2.30.110.10">
    <property type="entry name" value="Electron Transport, Fmn-binding Protein, Chain A"/>
    <property type="match status" value="1"/>
</dbReference>